<feature type="transmembrane region" description="Helical" evidence="8">
    <location>
        <begin position="203"/>
        <end position="228"/>
    </location>
</feature>
<evidence type="ECO:0000256" key="6">
    <source>
        <dbReference type="ARBA" id="ARBA00023136"/>
    </source>
</evidence>
<feature type="transmembrane region" description="Helical" evidence="8">
    <location>
        <begin position="456"/>
        <end position="481"/>
    </location>
</feature>
<reference evidence="10 11" key="1">
    <citation type="journal article" date="2017" name="ISME J.">
        <title>Energy and carbon metabolisms in a deep terrestrial subsurface fluid microbial community.</title>
        <authorList>
            <person name="Momper L."/>
            <person name="Jungbluth S.P."/>
            <person name="Lee M.D."/>
            <person name="Amend J.P."/>
        </authorList>
    </citation>
    <scope>NUCLEOTIDE SEQUENCE [LARGE SCALE GENOMIC DNA]</scope>
    <source>
        <strain evidence="10">SURF_17</strain>
    </source>
</reference>
<comment type="subcellular location">
    <subcellularLocation>
        <location evidence="1">Cell membrane</location>
        <topology evidence="1">Multi-pass membrane protein</topology>
    </subcellularLocation>
    <subcellularLocation>
        <location evidence="7">Membrane</location>
        <topology evidence="7">Multi-pass membrane protein</topology>
    </subcellularLocation>
</comment>
<evidence type="ECO:0000256" key="3">
    <source>
        <dbReference type="ARBA" id="ARBA00022475"/>
    </source>
</evidence>
<feature type="domain" description="NADH:quinone oxidoreductase/Mrp antiporter transmembrane" evidence="9">
    <location>
        <begin position="127"/>
        <end position="417"/>
    </location>
</feature>
<evidence type="ECO:0000256" key="8">
    <source>
        <dbReference type="SAM" id="Phobius"/>
    </source>
</evidence>
<keyword evidence="5 8" id="KW-1133">Transmembrane helix</keyword>
<sequence length="503" mass="53774">MKVLLLLPLLIPLLTAIISLLVWDRRLQRIFGVIGMAGLLGSAVGLLRTVCKEGIQAVQVGGWPAPFGITLVADVFAAIMVVMAGLMGLAVMVYSLTSMDKRRESFGYYPLTHIMLMGVCGSFLTGDIFNLYVWFEVMLIASFVLTELGSEKAQLEGAIKYVTLNLVSSALFLTAVGVLYGMVGTLNMADLANQLAKVKPSGLVTTASMLFFLAFGIKAAVFPLFFWLPASYHTPPVSVSAIFAALLTKVGVYALIRVFSLLFTGQTAATHGLILAVAGLTMATGVLGAVAQNDFRRLLSFHIVSQIGYMIMGLGLFTPLGLAGSIFHIVHNMLAKTNLFLISGVVHRVKGTYQLSSLGGLSRSSPGLAILFLVSAFSLAGMPPLSGFWSKLILVQAGLQAREYTIVAVALVVSLLTLYSMTKIWNEVFWKTDPAEGEQEPAKTDSFGEAESSLALLAPIVVIGCLIVSIGLAAQPVFALFEKAAHQLMNPAEYIRAVLGELP</sequence>
<feature type="transmembrane region" description="Helical" evidence="8">
    <location>
        <begin position="30"/>
        <end position="47"/>
    </location>
</feature>
<feature type="transmembrane region" description="Helical" evidence="8">
    <location>
        <begin position="303"/>
        <end position="330"/>
    </location>
</feature>
<dbReference type="GO" id="GO:0005886">
    <property type="term" value="C:plasma membrane"/>
    <property type="evidence" value="ECO:0007669"/>
    <property type="project" value="UniProtKB-SubCell"/>
</dbReference>
<evidence type="ECO:0000256" key="7">
    <source>
        <dbReference type="RuleBase" id="RU000320"/>
    </source>
</evidence>
<organism evidence="10 11">
    <name type="scientific">Candidatus Abyssobacteria bacterium SURF_17</name>
    <dbReference type="NCBI Taxonomy" id="2093361"/>
    <lineage>
        <taxon>Bacteria</taxon>
        <taxon>Pseudomonadati</taxon>
        <taxon>Candidatus Hydrogenedentota</taxon>
        <taxon>Candidatus Abyssobacteria</taxon>
    </lineage>
</organism>
<name>A0A419F7S1_9BACT</name>
<proteinExistence type="inferred from homology"/>
<dbReference type="Proteomes" id="UP000285961">
    <property type="component" value="Unassembled WGS sequence"/>
</dbReference>
<dbReference type="EMBL" id="QZKI01000015">
    <property type="protein sequence ID" value="RJP74453.1"/>
    <property type="molecule type" value="Genomic_DNA"/>
</dbReference>
<comment type="similarity">
    <text evidence="2">Belongs to the CPA3 antiporters (TC 2.A.63) subunit D family.</text>
</comment>
<dbReference type="PANTHER" id="PTHR42703">
    <property type="entry name" value="NADH DEHYDROGENASE"/>
    <property type="match status" value="1"/>
</dbReference>
<evidence type="ECO:0000313" key="10">
    <source>
        <dbReference type="EMBL" id="RJP74453.1"/>
    </source>
</evidence>
<dbReference type="InterPro" id="IPR001750">
    <property type="entry name" value="ND/Mrp_TM"/>
</dbReference>
<accession>A0A419F7S1</accession>
<dbReference type="NCBIfam" id="NF009306">
    <property type="entry name" value="PRK12663.1"/>
    <property type="match status" value="1"/>
</dbReference>
<feature type="transmembrane region" description="Helical" evidence="8">
    <location>
        <begin position="240"/>
        <end position="263"/>
    </location>
</feature>
<dbReference type="Pfam" id="PF00361">
    <property type="entry name" value="Proton_antipo_M"/>
    <property type="match status" value="1"/>
</dbReference>
<feature type="transmembrane region" description="Helical" evidence="8">
    <location>
        <begin position="368"/>
        <end position="389"/>
    </location>
</feature>
<feature type="transmembrane region" description="Helical" evidence="8">
    <location>
        <begin position="401"/>
        <end position="421"/>
    </location>
</feature>
<feature type="transmembrane region" description="Helical" evidence="8">
    <location>
        <begin position="131"/>
        <end position="149"/>
    </location>
</feature>
<dbReference type="InterPro" id="IPR050586">
    <property type="entry name" value="CPA3_Na-H_Antiporter_D"/>
</dbReference>
<feature type="transmembrane region" description="Helical" evidence="8">
    <location>
        <begin position="161"/>
        <end position="183"/>
    </location>
</feature>
<dbReference type="PANTHER" id="PTHR42703:SF1">
    <property type="entry name" value="NA(+)_H(+) ANTIPORTER SUBUNIT D1"/>
    <property type="match status" value="1"/>
</dbReference>
<feature type="transmembrane region" description="Helical" evidence="8">
    <location>
        <begin position="67"/>
        <end position="94"/>
    </location>
</feature>
<evidence type="ECO:0000313" key="11">
    <source>
        <dbReference type="Proteomes" id="UP000285961"/>
    </source>
</evidence>
<evidence type="ECO:0000256" key="4">
    <source>
        <dbReference type="ARBA" id="ARBA00022692"/>
    </source>
</evidence>
<keyword evidence="4 7" id="KW-0812">Transmembrane</keyword>
<evidence type="ECO:0000256" key="1">
    <source>
        <dbReference type="ARBA" id="ARBA00004651"/>
    </source>
</evidence>
<evidence type="ECO:0000259" key="9">
    <source>
        <dbReference type="Pfam" id="PF00361"/>
    </source>
</evidence>
<dbReference type="PRINTS" id="PR01434">
    <property type="entry name" value="NADHDHGNASE5"/>
</dbReference>
<evidence type="ECO:0000256" key="5">
    <source>
        <dbReference type="ARBA" id="ARBA00022989"/>
    </source>
</evidence>
<feature type="transmembrane region" description="Helical" evidence="8">
    <location>
        <begin position="269"/>
        <end position="291"/>
    </location>
</feature>
<dbReference type="AlphaFoldDB" id="A0A419F7S1"/>
<comment type="caution">
    <text evidence="10">The sequence shown here is derived from an EMBL/GenBank/DDBJ whole genome shotgun (WGS) entry which is preliminary data.</text>
</comment>
<gene>
    <name evidence="10" type="ORF">C4532_02610</name>
</gene>
<evidence type="ECO:0000256" key="2">
    <source>
        <dbReference type="ARBA" id="ARBA00005346"/>
    </source>
</evidence>
<keyword evidence="3" id="KW-1003">Cell membrane</keyword>
<keyword evidence="6 8" id="KW-0472">Membrane</keyword>
<feature type="transmembrane region" description="Helical" evidence="8">
    <location>
        <begin position="106"/>
        <end position="125"/>
    </location>
</feature>
<feature type="transmembrane region" description="Helical" evidence="8">
    <location>
        <begin position="6"/>
        <end position="23"/>
    </location>
</feature>
<protein>
    <submittedName>
        <fullName evidence="10">Na+/H+ antiporter subunit D</fullName>
    </submittedName>
</protein>